<dbReference type="Proteomes" id="UP000287605">
    <property type="component" value="Unassembled WGS sequence"/>
</dbReference>
<gene>
    <name evidence="1" type="ORF">CBF29_01475</name>
</gene>
<dbReference type="GO" id="GO:0016791">
    <property type="term" value="F:phosphatase activity"/>
    <property type="evidence" value="ECO:0007669"/>
    <property type="project" value="UniProtKB-ARBA"/>
</dbReference>
<dbReference type="GO" id="GO:0000287">
    <property type="term" value="F:magnesium ion binding"/>
    <property type="evidence" value="ECO:0007669"/>
    <property type="project" value="TreeGrafter"/>
</dbReference>
<keyword evidence="2" id="KW-1185">Reference proteome</keyword>
<dbReference type="PROSITE" id="PS01228">
    <property type="entry name" value="COF_1"/>
    <property type="match status" value="1"/>
</dbReference>
<evidence type="ECO:0000313" key="1">
    <source>
        <dbReference type="EMBL" id="RSU15037.1"/>
    </source>
</evidence>
<name>A0A430B3W4_9ENTE</name>
<dbReference type="SFLD" id="SFLDG01140">
    <property type="entry name" value="C2.B:_Phosphomannomutase_and_P"/>
    <property type="match status" value="1"/>
</dbReference>
<organism evidence="1 2">
    <name type="scientific">Vagococcus elongatus</name>
    <dbReference type="NCBI Taxonomy" id="180344"/>
    <lineage>
        <taxon>Bacteria</taxon>
        <taxon>Bacillati</taxon>
        <taxon>Bacillota</taxon>
        <taxon>Bacilli</taxon>
        <taxon>Lactobacillales</taxon>
        <taxon>Enterococcaceae</taxon>
        <taxon>Vagococcus</taxon>
    </lineage>
</organism>
<dbReference type="InterPro" id="IPR023214">
    <property type="entry name" value="HAD_sf"/>
</dbReference>
<dbReference type="PANTHER" id="PTHR10000:SF25">
    <property type="entry name" value="PHOSPHATASE YKRA-RELATED"/>
    <property type="match status" value="1"/>
</dbReference>
<dbReference type="NCBIfam" id="TIGR00099">
    <property type="entry name" value="Cof-subfamily"/>
    <property type="match status" value="1"/>
</dbReference>
<dbReference type="Pfam" id="PF08282">
    <property type="entry name" value="Hydrolase_3"/>
    <property type="match status" value="1"/>
</dbReference>
<dbReference type="GO" id="GO:0005829">
    <property type="term" value="C:cytosol"/>
    <property type="evidence" value="ECO:0007669"/>
    <property type="project" value="TreeGrafter"/>
</dbReference>
<protein>
    <submittedName>
        <fullName evidence="1">HAD family hydrolase</fullName>
    </submittedName>
</protein>
<dbReference type="RefSeq" id="WP_126806563.1">
    <property type="nucleotide sequence ID" value="NZ_NGKA01000002.1"/>
</dbReference>
<dbReference type="NCBIfam" id="TIGR01484">
    <property type="entry name" value="HAD-SF-IIB"/>
    <property type="match status" value="1"/>
</dbReference>
<dbReference type="InterPro" id="IPR006379">
    <property type="entry name" value="HAD-SF_hydro_IIB"/>
</dbReference>
<keyword evidence="1" id="KW-0378">Hydrolase</keyword>
<dbReference type="Gene3D" id="3.30.1240.10">
    <property type="match status" value="1"/>
</dbReference>
<dbReference type="InterPro" id="IPR036412">
    <property type="entry name" value="HAD-like_sf"/>
</dbReference>
<dbReference type="EMBL" id="NGKA01000002">
    <property type="protein sequence ID" value="RSU15037.1"/>
    <property type="molecule type" value="Genomic_DNA"/>
</dbReference>
<reference evidence="1 2" key="1">
    <citation type="submission" date="2017-05" db="EMBL/GenBank/DDBJ databases">
        <title>Vagococcus spp. assemblies.</title>
        <authorList>
            <person name="Gulvik C.A."/>
        </authorList>
    </citation>
    <scope>NUCLEOTIDE SEQUENCE [LARGE SCALE GENOMIC DNA]</scope>
    <source>
        <strain evidence="1 2">CCUG 51432</strain>
    </source>
</reference>
<sequence>MDTVRALAFFDLDGTLLNDQSQIAPETANALSQMKKNGVMPVIATGRTNTEIQHFLENTIISSSITMNGQYAMVENQEVINDKIPVETTHKLFQKTQELGQELAFYTHQQIKISAQTEMAEKCYKYIHQPVPPVNQEDILQNSYNMLLVIGDKHDAVYHEAFPELTFYRNGPYSIDTVSKNKSKGSAVKEILSYLGGKNLPTFGFGDGPNDIELLQACDYKIAMGNGIDSLKEMATYITAKNTEGGIVQALKHYDLI</sequence>
<dbReference type="SFLD" id="SFLDS00003">
    <property type="entry name" value="Haloacid_Dehalogenase"/>
    <property type="match status" value="1"/>
</dbReference>
<dbReference type="PANTHER" id="PTHR10000">
    <property type="entry name" value="PHOSPHOSERINE PHOSPHATASE"/>
    <property type="match status" value="1"/>
</dbReference>
<proteinExistence type="predicted"/>
<dbReference type="OrthoDB" id="9810101at2"/>
<dbReference type="Gene3D" id="3.40.50.1000">
    <property type="entry name" value="HAD superfamily/HAD-like"/>
    <property type="match status" value="1"/>
</dbReference>
<comment type="caution">
    <text evidence="1">The sequence shown here is derived from an EMBL/GenBank/DDBJ whole genome shotgun (WGS) entry which is preliminary data.</text>
</comment>
<accession>A0A430B3W4</accession>
<dbReference type="SUPFAM" id="SSF56784">
    <property type="entry name" value="HAD-like"/>
    <property type="match status" value="1"/>
</dbReference>
<evidence type="ECO:0000313" key="2">
    <source>
        <dbReference type="Proteomes" id="UP000287605"/>
    </source>
</evidence>
<dbReference type="AlphaFoldDB" id="A0A430B3W4"/>
<dbReference type="InterPro" id="IPR000150">
    <property type="entry name" value="Cof"/>
</dbReference>